<dbReference type="InterPro" id="IPR036028">
    <property type="entry name" value="SH3-like_dom_sf"/>
</dbReference>
<dbReference type="InterPro" id="IPR035457">
    <property type="entry name" value="CRK_SH3_N"/>
</dbReference>
<keyword evidence="4 6" id="KW-0727">SH2 domain</keyword>
<dbReference type="Gene3D" id="2.30.30.40">
    <property type="entry name" value="SH3 Domains"/>
    <property type="match status" value="2"/>
</dbReference>
<evidence type="ECO:0000256" key="1">
    <source>
        <dbReference type="ARBA" id="ARBA00009756"/>
    </source>
</evidence>
<reference evidence="12 13" key="1">
    <citation type="submission" date="2024-04" db="EMBL/GenBank/DDBJ databases">
        <authorList>
            <person name="Waldvogel A.-M."/>
            <person name="Schoenle A."/>
        </authorList>
    </citation>
    <scope>NUCLEOTIDE SEQUENCE [LARGE SCALE GENOMIC DNA]</scope>
</reference>
<organism evidence="12 13">
    <name type="scientific">Knipowitschia caucasica</name>
    <name type="common">Caucasian dwarf goby</name>
    <name type="synonym">Pomatoschistus caucasicus</name>
    <dbReference type="NCBI Taxonomy" id="637954"/>
    <lineage>
        <taxon>Eukaryota</taxon>
        <taxon>Metazoa</taxon>
        <taxon>Chordata</taxon>
        <taxon>Craniata</taxon>
        <taxon>Vertebrata</taxon>
        <taxon>Euteleostomi</taxon>
        <taxon>Actinopterygii</taxon>
        <taxon>Neopterygii</taxon>
        <taxon>Teleostei</taxon>
        <taxon>Neoteleostei</taxon>
        <taxon>Acanthomorphata</taxon>
        <taxon>Gobiaria</taxon>
        <taxon>Gobiiformes</taxon>
        <taxon>Gobioidei</taxon>
        <taxon>Gobiidae</taxon>
        <taxon>Gobiinae</taxon>
        <taxon>Knipowitschia</taxon>
    </lineage>
</organism>
<dbReference type="GO" id="GO:0030971">
    <property type="term" value="F:receptor tyrosine kinase binding"/>
    <property type="evidence" value="ECO:0007669"/>
    <property type="project" value="TreeGrafter"/>
</dbReference>
<dbReference type="Pfam" id="PF14916">
    <property type="entry name" value="CCDC92"/>
    <property type="match status" value="1"/>
</dbReference>
<dbReference type="PANTHER" id="PTHR19969:SF5">
    <property type="entry name" value="CRK-LIKE PROTEIN"/>
    <property type="match status" value="1"/>
</dbReference>
<dbReference type="Pfam" id="PF14917">
    <property type="entry name" value="CCDC74_C"/>
    <property type="match status" value="1"/>
</dbReference>
<evidence type="ECO:0000256" key="8">
    <source>
        <dbReference type="SAM" id="Coils"/>
    </source>
</evidence>
<dbReference type="Pfam" id="PF00018">
    <property type="entry name" value="SH3_1"/>
    <property type="match status" value="1"/>
</dbReference>
<keyword evidence="2 7" id="KW-0728">SH3 domain</keyword>
<feature type="region of interest" description="Disordered" evidence="9">
    <location>
        <begin position="117"/>
        <end position="139"/>
    </location>
</feature>
<accession>A0AAV2J1Z5</accession>
<keyword evidence="5" id="KW-0449">Lipoprotein</keyword>
<dbReference type="PANTHER" id="PTHR19969">
    <property type="entry name" value="SH2-SH3 ADAPTOR PROTEIN-RELATED"/>
    <property type="match status" value="1"/>
</dbReference>
<dbReference type="PRINTS" id="PR00401">
    <property type="entry name" value="SH2DOMAIN"/>
</dbReference>
<gene>
    <name evidence="12" type="ORF">KC01_LOCUS2246</name>
</gene>
<evidence type="ECO:0000256" key="2">
    <source>
        <dbReference type="ARBA" id="ARBA00022443"/>
    </source>
</evidence>
<dbReference type="InterPro" id="IPR035458">
    <property type="entry name" value="CRK_SH3_C"/>
</dbReference>
<evidence type="ECO:0000256" key="7">
    <source>
        <dbReference type="PROSITE-ProRule" id="PRU00192"/>
    </source>
</evidence>
<feature type="domain" description="SH2" evidence="10">
    <location>
        <begin position="397"/>
        <end position="482"/>
    </location>
</feature>
<dbReference type="Gene3D" id="3.30.505.10">
    <property type="entry name" value="SH2 domain"/>
    <property type="match status" value="1"/>
</dbReference>
<keyword evidence="3" id="KW-0677">Repeat</keyword>
<dbReference type="PROSITE" id="PS50002">
    <property type="entry name" value="SH3"/>
    <property type="match status" value="2"/>
</dbReference>
<sequence length="685" mass="76427">MSSGNINLPPVRHLPHWTRVGSLGRPHPPPGNRLRTVPAEDRADRGLVVKTRDSLGAPEKSSLHSEPDPRVASLQRNVQFLQQQHQDTLGKLHQEIDLLRRENKELQYKMIMESPTVSRKGLPTSRRGFRPPTQGSEARTGLYLEEKLQDTRPLHEQVSRSLAEPTEAAGAISKAHGPELKGGLITSLQPLRIHSSPSHPPRPPTLHECEVIIRQLYNANNIQSQELLRVKALLRDIVFSKKITPENYILTKTYLADGTRKFSEAEKLPKLGLQTFPEKTSETPQSAVILPALKQSFSTSIADRQRRTRVSDVSDVQTERKRDLPSRRHFSVSYSHFWRLVLAEISHTLPGKLELVKTSFLCEDVVRAAIFAVLPQKSALTLGGGLDIVSPKDVLCINTLRTEAQNRLQGQKHGMFLVRDSSTCHGDYVLSVSENCKVSHYIINSLSSKRFKIGDQEFENLAALLEFYKIHFLDTTTLIEPAPRYPNTVTGPIQSIGGTEDNLEYVRTLYDFTGSDAEDLPFKRGEILVILEKPEEQWWSARNKDGRAGMIPVPYVEKVVRPATLSGQPSHCSRNSNSYGIPEPSNSLVHAYAQPQTPSPLPGTPGPVITPLPSLQNGPVMAKAIQKRVPCAYDKTALALEVGDIVKVTRMNINGQWEGEVNGRRGLFPFTHVKILDPQNPDESD</sequence>
<dbReference type="InterPro" id="IPR039496">
    <property type="entry name" value="CCDC92/74_N"/>
</dbReference>
<dbReference type="InterPro" id="IPR029422">
    <property type="entry name" value="CCDC74_C"/>
</dbReference>
<feature type="coiled-coil region" evidence="8">
    <location>
        <begin position="71"/>
        <end position="109"/>
    </location>
</feature>
<dbReference type="Pfam" id="PF07653">
    <property type="entry name" value="SH3_2"/>
    <property type="match status" value="1"/>
</dbReference>
<dbReference type="PRINTS" id="PR00452">
    <property type="entry name" value="SH3DOMAIN"/>
</dbReference>
<dbReference type="CDD" id="cd11758">
    <property type="entry name" value="SH3_CRK_N"/>
    <property type="match status" value="1"/>
</dbReference>
<dbReference type="SUPFAM" id="SSF55550">
    <property type="entry name" value="SH2 domain"/>
    <property type="match status" value="1"/>
</dbReference>
<dbReference type="GO" id="GO:0007167">
    <property type="term" value="P:enzyme-linked receptor protein signaling pathway"/>
    <property type="evidence" value="ECO:0007669"/>
    <property type="project" value="TreeGrafter"/>
</dbReference>
<proteinExistence type="inferred from homology"/>
<evidence type="ECO:0000259" key="10">
    <source>
        <dbReference type="PROSITE" id="PS50001"/>
    </source>
</evidence>
<dbReference type="InterPro" id="IPR036860">
    <property type="entry name" value="SH2_dom_sf"/>
</dbReference>
<feature type="compositionally biased region" description="Basic and acidic residues" evidence="9">
    <location>
        <begin position="38"/>
        <end position="53"/>
    </location>
</feature>
<dbReference type="SMART" id="SM00326">
    <property type="entry name" value="SH3"/>
    <property type="match status" value="2"/>
</dbReference>
<protein>
    <submittedName>
        <fullName evidence="12">Uncharacterized protein</fullName>
    </submittedName>
</protein>
<dbReference type="PROSITE" id="PS50001">
    <property type="entry name" value="SH2"/>
    <property type="match status" value="1"/>
</dbReference>
<evidence type="ECO:0000256" key="5">
    <source>
        <dbReference type="ARBA" id="ARBA00023288"/>
    </source>
</evidence>
<dbReference type="CDD" id="cd11759">
    <property type="entry name" value="SH3_CRK_C"/>
    <property type="match status" value="1"/>
</dbReference>
<dbReference type="Proteomes" id="UP001497482">
    <property type="component" value="Chromosome 1"/>
</dbReference>
<evidence type="ECO:0000256" key="3">
    <source>
        <dbReference type="ARBA" id="ARBA00022737"/>
    </source>
</evidence>
<evidence type="ECO:0000256" key="4">
    <source>
        <dbReference type="ARBA" id="ARBA00022999"/>
    </source>
</evidence>
<feature type="region of interest" description="Disordered" evidence="9">
    <location>
        <begin position="20"/>
        <end position="69"/>
    </location>
</feature>
<dbReference type="CDD" id="cd09926">
    <property type="entry name" value="SH2_CRK_like"/>
    <property type="match status" value="1"/>
</dbReference>
<dbReference type="FunFam" id="2.30.30.40:FF:000065">
    <property type="entry name" value="adapter molecule crk isoform X1"/>
    <property type="match status" value="1"/>
</dbReference>
<dbReference type="InterPro" id="IPR051184">
    <property type="entry name" value="Tyrosine-phos_adapter"/>
</dbReference>
<dbReference type="AlphaFoldDB" id="A0AAV2J1Z5"/>
<keyword evidence="13" id="KW-1185">Reference proteome</keyword>
<feature type="domain" description="SH3" evidence="11">
    <location>
        <begin position="501"/>
        <end position="561"/>
    </location>
</feature>
<dbReference type="Pfam" id="PF00017">
    <property type="entry name" value="SH2"/>
    <property type="match status" value="1"/>
</dbReference>
<evidence type="ECO:0000256" key="9">
    <source>
        <dbReference type="SAM" id="MobiDB-lite"/>
    </source>
</evidence>
<name>A0AAV2J1Z5_KNICA</name>
<dbReference type="SMART" id="SM00252">
    <property type="entry name" value="SH2"/>
    <property type="match status" value="1"/>
</dbReference>
<dbReference type="GO" id="GO:0035591">
    <property type="term" value="F:signaling adaptor activity"/>
    <property type="evidence" value="ECO:0007669"/>
    <property type="project" value="TreeGrafter"/>
</dbReference>
<evidence type="ECO:0000313" key="12">
    <source>
        <dbReference type="EMBL" id="CAL1569880.1"/>
    </source>
</evidence>
<dbReference type="EMBL" id="OZ035823">
    <property type="protein sequence ID" value="CAL1569880.1"/>
    <property type="molecule type" value="Genomic_DNA"/>
</dbReference>
<evidence type="ECO:0000256" key="6">
    <source>
        <dbReference type="PROSITE-ProRule" id="PRU00191"/>
    </source>
</evidence>
<keyword evidence="8" id="KW-0175">Coiled coil</keyword>
<evidence type="ECO:0000313" key="13">
    <source>
        <dbReference type="Proteomes" id="UP001497482"/>
    </source>
</evidence>
<dbReference type="GO" id="GO:0016477">
    <property type="term" value="P:cell migration"/>
    <property type="evidence" value="ECO:0007669"/>
    <property type="project" value="TreeGrafter"/>
</dbReference>
<dbReference type="SUPFAM" id="SSF50044">
    <property type="entry name" value="SH3-domain"/>
    <property type="match status" value="2"/>
</dbReference>
<dbReference type="InterPro" id="IPR001452">
    <property type="entry name" value="SH3_domain"/>
</dbReference>
<dbReference type="GO" id="GO:2000145">
    <property type="term" value="P:regulation of cell motility"/>
    <property type="evidence" value="ECO:0007669"/>
    <property type="project" value="UniProtKB-ARBA"/>
</dbReference>
<dbReference type="InterPro" id="IPR000980">
    <property type="entry name" value="SH2"/>
</dbReference>
<comment type="similarity">
    <text evidence="1">Belongs to the CRK family.</text>
</comment>
<dbReference type="GO" id="GO:0070374">
    <property type="term" value="P:positive regulation of ERK1 and ERK2 cascade"/>
    <property type="evidence" value="ECO:0007669"/>
    <property type="project" value="TreeGrafter"/>
</dbReference>
<evidence type="ECO:0000259" key="11">
    <source>
        <dbReference type="PROSITE" id="PS50002"/>
    </source>
</evidence>
<dbReference type="GO" id="GO:0005737">
    <property type="term" value="C:cytoplasm"/>
    <property type="evidence" value="ECO:0007669"/>
    <property type="project" value="TreeGrafter"/>
</dbReference>
<feature type="domain" description="SH3" evidence="11">
    <location>
        <begin position="617"/>
        <end position="678"/>
    </location>
</feature>